<proteinExistence type="predicted"/>
<comment type="caution">
    <text evidence="1">The sequence shown here is derived from an EMBL/GenBank/DDBJ whole genome shotgun (WGS) entry which is preliminary data.</text>
</comment>
<gene>
    <name evidence="1" type="ORF">Q7514_08040</name>
</gene>
<dbReference type="EMBL" id="JAUTXY010000003">
    <property type="protein sequence ID" value="MEE2057479.1"/>
    <property type="molecule type" value="Genomic_DNA"/>
</dbReference>
<keyword evidence="2" id="KW-1185">Reference proteome</keyword>
<evidence type="ECO:0000313" key="1">
    <source>
        <dbReference type="EMBL" id="MEE2057479.1"/>
    </source>
</evidence>
<name>A0ABU7L846_9NOCA</name>
<organism evidence="1 2">
    <name type="scientific">Rhodococcus artemisiae</name>
    <dbReference type="NCBI Taxonomy" id="714159"/>
    <lineage>
        <taxon>Bacteria</taxon>
        <taxon>Bacillati</taxon>
        <taxon>Actinomycetota</taxon>
        <taxon>Actinomycetes</taxon>
        <taxon>Mycobacteriales</taxon>
        <taxon>Nocardiaceae</taxon>
        <taxon>Rhodococcus</taxon>
    </lineage>
</organism>
<dbReference type="Gene3D" id="1.10.357.10">
    <property type="entry name" value="Tetracycline Repressor, domain 2"/>
    <property type="match status" value="1"/>
</dbReference>
<evidence type="ECO:0000313" key="2">
    <source>
        <dbReference type="Proteomes" id="UP001336020"/>
    </source>
</evidence>
<accession>A0ABU7L846</accession>
<reference evidence="1 2" key="1">
    <citation type="submission" date="2023-07" db="EMBL/GenBank/DDBJ databases">
        <authorList>
            <person name="Girao M."/>
            <person name="Carvalho M.F."/>
        </authorList>
    </citation>
    <scope>NUCLEOTIDE SEQUENCE [LARGE SCALE GENOMIC DNA]</scope>
    <source>
        <strain evidence="1 2">YIM65754</strain>
    </source>
</reference>
<protein>
    <submittedName>
        <fullName evidence="1">TetR/AcrR family transcriptional regulator</fullName>
    </submittedName>
</protein>
<dbReference type="SUPFAM" id="SSF46689">
    <property type="entry name" value="Homeodomain-like"/>
    <property type="match status" value="1"/>
</dbReference>
<sequence>MGLDERRRVRRERLLDAGIALIGAPDGSVANVRAVCRAAELTERYFYESFTDRDAFVREVYGLVGERARDALVAAVTSAEHTRRAEAAVRAFVALMVDEPAMGRVLLLAPLREPAISGRGVELAPVFVALVSAQLTEIGDDAVRTMVAVGLVGALTSLFMGYLDGAITVPRETFVHHCVALLERAAHDAQRGG</sequence>
<dbReference type="Proteomes" id="UP001336020">
    <property type="component" value="Unassembled WGS sequence"/>
</dbReference>
<dbReference type="InterPro" id="IPR009057">
    <property type="entry name" value="Homeodomain-like_sf"/>
</dbReference>